<gene>
    <name evidence="1" type="ORF">Back2_16660</name>
</gene>
<dbReference type="Gene3D" id="3.50.50.60">
    <property type="entry name" value="FAD/NAD(P)-binding domain"/>
    <property type="match status" value="1"/>
</dbReference>
<dbReference type="GO" id="GO:0005829">
    <property type="term" value="C:cytosol"/>
    <property type="evidence" value="ECO:0007669"/>
    <property type="project" value="TreeGrafter"/>
</dbReference>
<dbReference type="AlphaFoldDB" id="A0A3G9J301"/>
<name>A0A3G9J301_9ACTN</name>
<protein>
    <submittedName>
        <fullName evidence="1">Phytoene dehydrogenase</fullName>
    </submittedName>
</protein>
<dbReference type="InterPro" id="IPR036188">
    <property type="entry name" value="FAD/NAD-bd_sf"/>
</dbReference>
<dbReference type="PANTHER" id="PTHR10668:SF103">
    <property type="entry name" value="PYRIDINE NUCLEOTIDE-DISULFIDE OXIDOREDUCTASE DOMAIN-CONTAINING PROTEIN 2"/>
    <property type="match status" value="1"/>
</dbReference>
<evidence type="ECO:0000313" key="2">
    <source>
        <dbReference type="Proteomes" id="UP000271573"/>
    </source>
</evidence>
<dbReference type="KEGG" id="nbe:Back2_16660"/>
<organism evidence="1 2">
    <name type="scientific">Nocardioides baekrokdamisoli</name>
    <dbReference type="NCBI Taxonomy" id="1804624"/>
    <lineage>
        <taxon>Bacteria</taxon>
        <taxon>Bacillati</taxon>
        <taxon>Actinomycetota</taxon>
        <taxon>Actinomycetes</taxon>
        <taxon>Propionibacteriales</taxon>
        <taxon>Nocardioidaceae</taxon>
        <taxon>Nocardioides</taxon>
    </lineage>
</organism>
<dbReference type="OrthoDB" id="9774675at2"/>
<dbReference type="Proteomes" id="UP000271573">
    <property type="component" value="Chromosome"/>
</dbReference>
<evidence type="ECO:0000313" key="1">
    <source>
        <dbReference type="EMBL" id="BBH17379.1"/>
    </source>
</evidence>
<dbReference type="PANTHER" id="PTHR10668">
    <property type="entry name" value="PHYTOENE DEHYDROGENASE"/>
    <property type="match status" value="1"/>
</dbReference>
<dbReference type="SUPFAM" id="SSF51905">
    <property type="entry name" value="FAD/NAD(P)-binding domain"/>
    <property type="match status" value="1"/>
</dbReference>
<sequence>MTDAWLKYNAVIIGGGHNGLTAAAYLAKAGLTTLLLERDDHLGGATMSAQAFRGVDARLSRYSYLVSLMPRQIIDDLGLDITLARRRYASYTPLPGTDTGLLIDHGDPAATAASFNAVGAEADAGAWSDFYARTSHLAATIWPTMTQPLQRRSAIEQAIGDNEIVADFIDRPLGEVLEDTFTDDLVRGVVATDALIGTFADVHEPDLRQNICFLYHVIGGGTGDWDVPIGGMGAVAGELHQAAAREGADLRTSCDVTHAAPDQVTWIQDGVEHTVTTDHLLWAASPAALDQLRGQEPGLYEGSQIKVNLMLTRLPKLKDGVEPAAAFGGTFHINESYSQLQDAYQQALDGEFPDPMPAEIYCHSLTDPSILGPDLRASGAQTLTVFALHVPHRLITGTDKERADLQQRVLNSLSAVLAEPIEDVLLRDADGNPCVETKTTLDIENAVGMTGGNIFHGPLTWPWAEEDEPLDTPAQRWGVTSKYDGILLAGAATRRGGGVSGLGGYHAAQAVLESR</sequence>
<keyword evidence="2" id="KW-1185">Reference proteome</keyword>
<accession>A0A3G9J301</accession>
<proteinExistence type="predicted"/>
<dbReference type="RefSeq" id="WP_125568493.1">
    <property type="nucleotide sequence ID" value="NZ_AP019307.1"/>
</dbReference>
<reference evidence="1 2" key="1">
    <citation type="submission" date="2018-11" db="EMBL/GenBank/DDBJ databases">
        <title>Complete genome sequence of Nocardioides baekrokdamisoli strain KCTC 39748.</title>
        <authorList>
            <person name="Kang S.W."/>
            <person name="Lee K.C."/>
            <person name="Kim K.K."/>
            <person name="Kim J.S."/>
            <person name="Kim D.S."/>
            <person name="Ko S.H."/>
            <person name="Yang S.H."/>
            <person name="Shin Y.K."/>
            <person name="Lee J.S."/>
        </authorList>
    </citation>
    <scope>NUCLEOTIDE SEQUENCE [LARGE SCALE GENOMIC DNA]</scope>
    <source>
        <strain evidence="1 2">KCTC 39748</strain>
    </source>
</reference>
<dbReference type="Pfam" id="PF13450">
    <property type="entry name" value="NAD_binding_8"/>
    <property type="match status" value="1"/>
</dbReference>
<dbReference type="EMBL" id="AP019307">
    <property type="protein sequence ID" value="BBH17379.1"/>
    <property type="molecule type" value="Genomic_DNA"/>
</dbReference>